<name>A0A1X0P8A7_9TRYP</name>
<sequence length="751" mass="86188">MSFASFNSFTDALRRVYPCRPRLLMYNGCLTVHPNRSNDIVEESDTVATATAKAITSTHFIPLVTKQCYYCKEEKKDLLLNFTQKYGYNLTLFLMDRSSHYAYSDSRSNRKSNLNNKSDRDNDVDDNKDDVDVDTLDLSFKKEMANEVINSKTSAFTEVGTPRVNLKLIRCESRVNLTNCTRTRMLQDELRRTENERWLLYQSNGKSSFLSVNKQSHERDLSSLLYKSPDALHLLWNHHEWYFEDPLLVELQAKQTPHPSNSTGYWQAWLKPFNHPFKGSAILPLQDVQQLQVTEDVKVINVEAKDRYLAEGHEVIFSWKNFYKVVAPHYWATTGELIHSTEEDLHYTSNTENEKEDDVKLFSVRDKCWFTQAELPQRQLQVRRGGNIFQMPIYYDGCGFFLHAAPHWFLLPREEVLRRCPITFQTVKNIPFLSESGNTDDVIAAANNDGPLRNKLIFVLKETKEWYTYPRKYGLLNFNLNLSQTSETYSNHSIDSSSTTTEALIFIEFSIAVGLMQDWCKTYQNDLMKANEMSKQSHQQSLVEFFATLPSVLSTTSFINAFIARCASPVKLTSFTTPITTVAEETTPPTTTTTTIIESCSENTVHPPCTGKHETIDKKTGNKSPTSSLKFDETDDSTVDFPAVDRRVYTPGHRLSKAYTHPREEQHQTLYPAECKHLTPAVAAEIIEQKKKKNHHTFTTNSSETSSSISEEEEKVENTIKDNIVLDLGITWLSFRYNITAVNALDTEVRT</sequence>
<evidence type="ECO:0000313" key="3">
    <source>
        <dbReference type="Proteomes" id="UP000192257"/>
    </source>
</evidence>
<proteinExistence type="predicted"/>
<feature type="compositionally biased region" description="Low complexity" evidence="1">
    <location>
        <begin position="699"/>
        <end position="709"/>
    </location>
</feature>
<dbReference type="Proteomes" id="UP000192257">
    <property type="component" value="Unassembled WGS sequence"/>
</dbReference>
<feature type="region of interest" description="Disordered" evidence="1">
    <location>
        <begin position="104"/>
        <end position="128"/>
    </location>
</feature>
<dbReference type="EMBL" id="NBCO01000003">
    <property type="protein sequence ID" value="ORC92660.1"/>
    <property type="molecule type" value="Genomic_DNA"/>
</dbReference>
<accession>A0A1X0P8A7</accession>
<feature type="region of interest" description="Disordered" evidence="1">
    <location>
        <begin position="690"/>
        <end position="714"/>
    </location>
</feature>
<dbReference type="GeneID" id="39981960"/>
<dbReference type="AlphaFoldDB" id="A0A1X0P8A7"/>
<reference evidence="2 3" key="1">
    <citation type="submission" date="2017-03" db="EMBL/GenBank/DDBJ databases">
        <title>An alternative strategy for trypanosome survival in the mammalian bloodstream revealed through genome and transcriptome analysis of the ubiquitous bovine parasite Trypanosoma (Megatrypanum) theileri.</title>
        <authorList>
            <person name="Kelly S."/>
            <person name="Ivens A."/>
            <person name="Mott A."/>
            <person name="O'Neill E."/>
            <person name="Emms D."/>
            <person name="Macleod O."/>
            <person name="Voorheis P."/>
            <person name="Matthews J."/>
            <person name="Matthews K."/>
            <person name="Carrington M."/>
        </authorList>
    </citation>
    <scope>NUCLEOTIDE SEQUENCE [LARGE SCALE GENOMIC DNA]</scope>
    <source>
        <strain evidence="2">Edinburgh</strain>
    </source>
</reference>
<gene>
    <name evidence="2" type="ORF">TM35_000034130</name>
</gene>
<feature type="compositionally biased region" description="Basic and acidic residues" evidence="1">
    <location>
        <begin position="611"/>
        <end position="620"/>
    </location>
</feature>
<keyword evidence="3" id="KW-1185">Reference proteome</keyword>
<dbReference type="OrthoDB" id="241646at2759"/>
<dbReference type="VEuPathDB" id="TriTrypDB:TM35_000034130"/>
<comment type="caution">
    <text evidence="2">The sequence shown here is derived from an EMBL/GenBank/DDBJ whole genome shotgun (WGS) entry which is preliminary data.</text>
</comment>
<evidence type="ECO:0000313" key="2">
    <source>
        <dbReference type="EMBL" id="ORC92660.1"/>
    </source>
</evidence>
<feature type="region of interest" description="Disordered" evidence="1">
    <location>
        <begin position="602"/>
        <end position="634"/>
    </location>
</feature>
<organism evidence="2 3">
    <name type="scientific">Trypanosoma theileri</name>
    <dbReference type="NCBI Taxonomy" id="67003"/>
    <lineage>
        <taxon>Eukaryota</taxon>
        <taxon>Discoba</taxon>
        <taxon>Euglenozoa</taxon>
        <taxon>Kinetoplastea</taxon>
        <taxon>Metakinetoplastina</taxon>
        <taxon>Trypanosomatida</taxon>
        <taxon>Trypanosomatidae</taxon>
        <taxon>Trypanosoma</taxon>
    </lineage>
</organism>
<dbReference type="RefSeq" id="XP_028886726.1">
    <property type="nucleotide sequence ID" value="XM_029022180.1"/>
</dbReference>
<evidence type="ECO:0000256" key="1">
    <source>
        <dbReference type="SAM" id="MobiDB-lite"/>
    </source>
</evidence>
<protein>
    <submittedName>
        <fullName evidence="2">Uncharacterized protein</fullName>
    </submittedName>
</protein>